<dbReference type="EMBL" id="JYFN01000049">
    <property type="protein sequence ID" value="KJE20871.1"/>
    <property type="molecule type" value="Genomic_DNA"/>
</dbReference>
<accession>A0A0D8B9L3</accession>
<dbReference type="SUPFAM" id="SSF51735">
    <property type="entry name" value="NAD(P)-binding Rossmann-fold domains"/>
    <property type="match status" value="1"/>
</dbReference>
<dbReference type="PRINTS" id="PR00080">
    <property type="entry name" value="SDRFAMILY"/>
</dbReference>
<dbReference type="InterPro" id="IPR051122">
    <property type="entry name" value="SDR_DHRS6-like"/>
</dbReference>
<dbReference type="Gene3D" id="3.40.50.720">
    <property type="entry name" value="NAD(P)-binding Rossmann-like Domain"/>
    <property type="match status" value="1"/>
</dbReference>
<gene>
    <name evidence="3" type="ORF">FF36_04835</name>
</gene>
<keyword evidence="2" id="KW-0560">Oxidoreductase</keyword>
<comment type="similarity">
    <text evidence="1">Belongs to the short-chain dehydrogenases/reductases (SDR) family.</text>
</comment>
<dbReference type="GO" id="GO:0016491">
    <property type="term" value="F:oxidoreductase activity"/>
    <property type="evidence" value="ECO:0007669"/>
    <property type="project" value="UniProtKB-KW"/>
</dbReference>
<dbReference type="CDD" id="cd05233">
    <property type="entry name" value="SDR_c"/>
    <property type="match status" value="1"/>
</dbReference>
<dbReference type="OrthoDB" id="517007at2"/>
<reference evidence="4" key="1">
    <citation type="submission" date="2015-02" db="EMBL/GenBank/DDBJ databases">
        <title>Draft Genome of Frankia sp. CpI1-S.</title>
        <authorList>
            <person name="Oshone R.T."/>
            <person name="Ngom M."/>
            <person name="Ghodhbane-Gtari F."/>
            <person name="Gtari M."/>
            <person name="Morris K."/>
            <person name="Thomas K."/>
            <person name="Sen A."/>
            <person name="Tisa L.S."/>
        </authorList>
    </citation>
    <scope>NUCLEOTIDE SEQUENCE [LARGE SCALE GENOMIC DNA]</scope>
    <source>
        <strain evidence="4">CpI1-S</strain>
    </source>
</reference>
<evidence type="ECO:0000256" key="1">
    <source>
        <dbReference type="ARBA" id="ARBA00006484"/>
    </source>
</evidence>
<keyword evidence="4" id="KW-1185">Reference proteome</keyword>
<dbReference type="PATRIC" id="fig|1502723.3.peg.4810"/>
<dbReference type="PANTHER" id="PTHR43477">
    <property type="entry name" value="DIHYDROANTICAPSIN 7-DEHYDROGENASE"/>
    <property type="match status" value="1"/>
</dbReference>
<evidence type="ECO:0008006" key="5">
    <source>
        <dbReference type="Google" id="ProtNLM"/>
    </source>
</evidence>
<sequence>MTGSLDGKVVLITGTGSGMGRAGALRFAAAGATVVGADLNAEGNAETEALVTAAGGRMLGTAPVDLGDYAACERWVDAAVQAHGRIDVLWNNASACVFATIDAMTVEQWDFSIRNELSIVFLVTKAAWRHLTASAGPDARPVVINTASVAGHGGGPGGIAHSATKAAVLAMTHVIAAEGAPYGIRAVSISPGAMDTPGSAEQLALPGAREALLSLSLVPRLGDPDEVARAAVFLASDDAVFITGTDLLVDGGLTNHG</sequence>
<evidence type="ECO:0000256" key="2">
    <source>
        <dbReference type="ARBA" id="ARBA00023002"/>
    </source>
</evidence>
<dbReference type="AlphaFoldDB" id="A0A0D8B9L3"/>
<dbReference type="RefSeq" id="WP_082122170.1">
    <property type="nucleotide sequence ID" value="NZ_JYFN01000049.1"/>
</dbReference>
<dbReference type="InterPro" id="IPR002347">
    <property type="entry name" value="SDR_fam"/>
</dbReference>
<evidence type="ECO:0000313" key="3">
    <source>
        <dbReference type="EMBL" id="KJE20871.1"/>
    </source>
</evidence>
<comment type="caution">
    <text evidence="3">The sequence shown here is derived from an EMBL/GenBank/DDBJ whole genome shotgun (WGS) entry which is preliminary data.</text>
</comment>
<dbReference type="Pfam" id="PF13561">
    <property type="entry name" value="adh_short_C2"/>
    <property type="match status" value="1"/>
</dbReference>
<dbReference type="PRINTS" id="PR00081">
    <property type="entry name" value="GDHRDH"/>
</dbReference>
<dbReference type="PANTHER" id="PTHR43477:SF1">
    <property type="entry name" value="DIHYDROANTICAPSIN 7-DEHYDROGENASE"/>
    <property type="match status" value="1"/>
</dbReference>
<protein>
    <recommendedName>
        <fullName evidence="5">Dehydrogenase</fullName>
    </recommendedName>
</protein>
<evidence type="ECO:0000313" key="4">
    <source>
        <dbReference type="Proteomes" id="UP000032545"/>
    </source>
</evidence>
<dbReference type="FunFam" id="3.40.50.720:FF:000084">
    <property type="entry name" value="Short-chain dehydrogenase reductase"/>
    <property type="match status" value="1"/>
</dbReference>
<reference evidence="3 4" key="2">
    <citation type="journal article" date="2016" name="Genome Announc.">
        <title>Permanent Draft Genome Sequences for Two Variants of Frankia sp. Strain CpI1, the First Frankia Strain Isolated from Root Nodules of Comptonia peregrina.</title>
        <authorList>
            <person name="Oshone R."/>
            <person name="Hurst S.G.IV."/>
            <person name="Abebe-Akele F."/>
            <person name="Simpson S."/>
            <person name="Morris K."/>
            <person name="Thomas W.K."/>
            <person name="Tisa L.S."/>
        </authorList>
    </citation>
    <scope>NUCLEOTIDE SEQUENCE [LARGE SCALE GENOMIC DNA]</scope>
    <source>
        <strain evidence="4">CpI1-S</strain>
    </source>
</reference>
<dbReference type="Proteomes" id="UP000032545">
    <property type="component" value="Unassembled WGS sequence"/>
</dbReference>
<proteinExistence type="inferred from homology"/>
<dbReference type="InterPro" id="IPR036291">
    <property type="entry name" value="NAD(P)-bd_dom_sf"/>
</dbReference>
<name>A0A0D8B9L3_9ACTN</name>
<organism evidence="3 4">
    <name type="scientific">Frankia torreyi</name>
    <dbReference type="NCBI Taxonomy" id="1856"/>
    <lineage>
        <taxon>Bacteria</taxon>
        <taxon>Bacillati</taxon>
        <taxon>Actinomycetota</taxon>
        <taxon>Actinomycetes</taxon>
        <taxon>Frankiales</taxon>
        <taxon>Frankiaceae</taxon>
        <taxon>Frankia</taxon>
    </lineage>
</organism>